<dbReference type="RefSeq" id="WP_303490383.1">
    <property type="nucleotide sequence ID" value="NZ_JAUOPB010000001.1"/>
</dbReference>
<protein>
    <submittedName>
        <fullName evidence="1">Uncharacterized protein</fullName>
    </submittedName>
</protein>
<organism evidence="1 2">
    <name type="scientific">Saccharophagus degradans</name>
    <dbReference type="NCBI Taxonomy" id="86304"/>
    <lineage>
        <taxon>Bacteria</taxon>
        <taxon>Pseudomonadati</taxon>
        <taxon>Pseudomonadota</taxon>
        <taxon>Gammaproteobacteria</taxon>
        <taxon>Cellvibrionales</taxon>
        <taxon>Cellvibrionaceae</taxon>
        <taxon>Saccharophagus</taxon>
    </lineage>
</organism>
<reference evidence="1" key="1">
    <citation type="submission" date="2023-07" db="EMBL/GenBank/DDBJ databases">
        <title>Genome content predicts the carbon catabolic preferences of heterotrophic bacteria.</title>
        <authorList>
            <person name="Gralka M."/>
        </authorList>
    </citation>
    <scope>NUCLEOTIDE SEQUENCE</scope>
    <source>
        <strain evidence="1">I3M17_2</strain>
    </source>
</reference>
<evidence type="ECO:0000313" key="1">
    <source>
        <dbReference type="EMBL" id="MDO6421145.1"/>
    </source>
</evidence>
<evidence type="ECO:0000313" key="2">
    <source>
        <dbReference type="Proteomes" id="UP001169760"/>
    </source>
</evidence>
<accession>A0AAW7X1D5</accession>
<sequence>MKFELELRIRPNASQSVCTAHEYLSQSLVDLPESWAVSNLPKAIEPKPGESEYFNLKKYTPKSLNGDLRYASRDTLRDHKSSDDYMVFEFSSDYPGVDVLDREFIESLILKLSPYYLYVGHSEFTFIDKEVRRKLNLRKDFCRFFPVTYFDDILCLNKFGIDSNRFFDKYSGRLEGVSIVNGGILYCSKQIITGIDESEAINSKVHNILAGE</sequence>
<dbReference type="Proteomes" id="UP001169760">
    <property type="component" value="Unassembled WGS sequence"/>
</dbReference>
<dbReference type="AlphaFoldDB" id="A0AAW7X1D5"/>
<name>A0AAW7X1D5_9GAMM</name>
<gene>
    <name evidence="1" type="ORF">Q4521_01535</name>
</gene>
<dbReference type="EMBL" id="JAUOPB010000001">
    <property type="protein sequence ID" value="MDO6421145.1"/>
    <property type="molecule type" value="Genomic_DNA"/>
</dbReference>
<proteinExistence type="predicted"/>
<comment type="caution">
    <text evidence="1">The sequence shown here is derived from an EMBL/GenBank/DDBJ whole genome shotgun (WGS) entry which is preliminary data.</text>
</comment>